<proteinExistence type="predicted"/>
<accession>A0A1V2EW54</accession>
<comment type="caution">
    <text evidence="1">The sequence shown here is derived from an EMBL/GenBank/DDBJ whole genome shotgun (WGS) entry which is preliminary data.</text>
</comment>
<dbReference type="AlphaFoldDB" id="A0A1V2EW54"/>
<dbReference type="NCBIfam" id="TIGR04353">
    <property type="entry name" value="PqqD_rel_X"/>
    <property type="match status" value="1"/>
</dbReference>
<dbReference type="OrthoDB" id="7475313at2"/>
<dbReference type="InterPro" id="IPR027599">
    <property type="entry name" value="PqqD-rel_X"/>
</dbReference>
<dbReference type="Proteomes" id="UP000188729">
    <property type="component" value="Unassembled WGS sequence"/>
</dbReference>
<sequence>MSATRYRAPPADALVIAPLDEIVAVFHRASGITHLVGPEIPDLLDVLAAQWLTADAIEAAFEQVEGDRSALIATLDELVAAGLVERG</sequence>
<dbReference type="RefSeq" id="WP_076744360.1">
    <property type="nucleotide sequence ID" value="NZ_MPSB01000005.1"/>
</dbReference>
<keyword evidence="2" id="KW-1185">Reference proteome</keyword>
<reference evidence="1 2" key="1">
    <citation type="submission" date="2016-11" db="EMBL/GenBank/DDBJ databases">
        <title>Genome sequence of Sphingomonas jeddahensis G39.</title>
        <authorList>
            <person name="Poehlein A."/>
            <person name="Wuebbeler J.H."/>
            <person name="Steinbuechel A."/>
            <person name="Daniel R."/>
        </authorList>
    </citation>
    <scope>NUCLEOTIDE SEQUENCE [LARGE SCALE GENOMIC DNA]</scope>
    <source>
        <strain evidence="1 2">G39</strain>
    </source>
</reference>
<protein>
    <recommendedName>
        <fullName evidence="3">HPr-rel-A system PqqD family peptide chaperone</fullName>
    </recommendedName>
</protein>
<evidence type="ECO:0000313" key="1">
    <source>
        <dbReference type="EMBL" id="ONF96384.1"/>
    </source>
</evidence>
<dbReference type="EMBL" id="MPSB01000005">
    <property type="protein sequence ID" value="ONF96384.1"/>
    <property type="molecule type" value="Genomic_DNA"/>
</dbReference>
<organism evidence="1 2">
    <name type="scientific">Sphingomonas jeddahensis</name>
    <dbReference type="NCBI Taxonomy" id="1915074"/>
    <lineage>
        <taxon>Bacteria</taxon>
        <taxon>Pseudomonadati</taxon>
        <taxon>Pseudomonadota</taxon>
        <taxon>Alphaproteobacteria</taxon>
        <taxon>Sphingomonadales</taxon>
        <taxon>Sphingomonadaceae</taxon>
        <taxon>Sphingomonas</taxon>
    </lineage>
</organism>
<dbReference type="STRING" id="1915074.SPHI_16160"/>
<name>A0A1V2EW54_9SPHN</name>
<evidence type="ECO:0008006" key="3">
    <source>
        <dbReference type="Google" id="ProtNLM"/>
    </source>
</evidence>
<gene>
    <name evidence="1" type="ORF">SPHI_16160</name>
</gene>
<evidence type="ECO:0000313" key="2">
    <source>
        <dbReference type="Proteomes" id="UP000188729"/>
    </source>
</evidence>